<dbReference type="GO" id="GO:0003723">
    <property type="term" value="F:RNA binding"/>
    <property type="evidence" value="ECO:0007669"/>
    <property type="project" value="InterPro"/>
</dbReference>
<sequence>MAAVVPHSANAISAASLLPSTILFRFPSMPINSSPSTPPPPLLSKTSLSLCNPKPCHLPLNSTSPTHFLACAQSAVSISEPLFASRSVYSSTSPITSGFDLLRLSTRYGDADLARAVHACFLKLEEDVYLGNALIAAYLRLGLVRDADKVFSGLSCPNVVSYSAMISGFSKSNREDEAVELFFAMLDSGIEPNEYTFVAILTACIRNMDYQLGSQIHDIIIKLGYLNCVFICNALLGFYSKCGFLELVLRLFDEMPERDITSWNTVISSLVNEFRYDEAFDYFRGMQRSEGLRVDHFSLSTLLTASTGSVKPMKGQQLHALGLKVGLESHLSVSNSLIGFYTKCGSVDDVMKLFESMPIRDVITWTGMITSYMEFGKSDLAVEVFNNMPERNCVSYNAVLAGLSRNGDGSRALELFIEMLDEGMEISDCTLTSIINACGLLKNLKLSQQIQGFIIKFGILPNSCIETALVDMYTRLGRMADAEKMFHQRSLENDYTAMLTSMICGYARNKQLNEAISLFHSGQSEGAIVMDEVVSTSILSLCGSIGFHEMGKQMHCHALKSGLITDTGVGNATVSMYSKCWNMDDAVRVFDTMNMQDVVSWNGLISGHLLHRQGDKTLEIWKKMEKAGVKPDNITFVLVISAYKHTEFDLVDSCRSLFFSMKTKYNIKPTSEHYASFISVLGRWGHLEEAEETIRRIPFEPGVNVWRALLDSCRINKNERLEKLAARCILAVEPKDPFTYILKSNLYSASGRWHYSEKVREDMREKGFRKHPNTSFVLQEVDEHQKKEFLFYHSGKLAATFGILMTRPGQPVRIVKSVRLCGDCHTFLKYVSIITRRKIFVRDTSGFHCFADGQCSCKDYCDIVSINGHSLFLFIDSATTASAAMKLPLFMIPLIAACLFVILGPPFLSDWHTFLDRYASFRSSLSSSSSEMNSHSNATAAIPVPVTVDGQTVEQQQQKRQPLFNHSVSNHSVHASSSSSPPPPPIDEMQILPPVFNRTRVNEEFLETAINEVIKNASAESNYETAAKARKQRRYTKLERIEAGLRGARAAIREARFQNQTQDSDFVPSGPMYWNAKTFHRSYQEMEKELKIFVYEEGEPPLFHNGPCKNIYSTEGNFIHAIEMDSRFRTNDPNKAHVFFLPLSVVMLVRFVYVHDSHDFTPLRRTVADYVNVIGTKYPFWNRTLGADHFMLSCHDWGPEVSKSEPHLYKNSIRVLCNANTSEGFNPSKDVSLPEINLQTGVLTGFLGGPSPSRRPILGFFAGGLHGPIRPILIQQWENKDQDIRVHQYLPEGVSYIEMMRKSRFCLCPSGYEVASPRIVEAIYTGCVPVLISDHYVPPFSDVLNWKSFSVEVSVNDIPNLKKILAGISTRQYLRMYRRVVNVRRHFVVNFPPKRFDVYHMILHSVWLRRLNLGLRDH</sequence>
<dbReference type="Pfam" id="PF14432">
    <property type="entry name" value="DYW_deaminase"/>
    <property type="match status" value="1"/>
</dbReference>
<feature type="repeat" description="PPR" evidence="3">
    <location>
        <begin position="228"/>
        <end position="262"/>
    </location>
</feature>
<feature type="domain" description="Exostosin GT47" evidence="5">
    <location>
        <begin position="1087"/>
        <end position="1366"/>
    </location>
</feature>
<evidence type="ECO:0000313" key="7">
    <source>
        <dbReference type="EMBL" id="KAG6604378.1"/>
    </source>
</evidence>
<organism evidence="7 8">
    <name type="scientific">Cucurbita argyrosperma subsp. sororia</name>
    <dbReference type="NCBI Taxonomy" id="37648"/>
    <lineage>
        <taxon>Eukaryota</taxon>
        <taxon>Viridiplantae</taxon>
        <taxon>Streptophyta</taxon>
        <taxon>Embryophyta</taxon>
        <taxon>Tracheophyta</taxon>
        <taxon>Spermatophyta</taxon>
        <taxon>Magnoliopsida</taxon>
        <taxon>eudicotyledons</taxon>
        <taxon>Gunneridae</taxon>
        <taxon>Pentapetalae</taxon>
        <taxon>rosids</taxon>
        <taxon>fabids</taxon>
        <taxon>Cucurbitales</taxon>
        <taxon>Cucurbitaceae</taxon>
        <taxon>Cucurbiteae</taxon>
        <taxon>Cucurbita</taxon>
    </lineage>
</organism>
<keyword evidence="2" id="KW-0677">Repeat</keyword>
<dbReference type="InterPro" id="IPR046960">
    <property type="entry name" value="PPR_At4g14850-like_plant"/>
</dbReference>
<feature type="repeat" description="PPR" evidence="3">
    <location>
        <begin position="361"/>
        <end position="391"/>
    </location>
</feature>
<comment type="caution">
    <text evidence="7">The sequence shown here is derived from an EMBL/GenBank/DDBJ whole genome shotgun (WGS) entry which is preliminary data.</text>
</comment>
<dbReference type="GO" id="GO:0008270">
    <property type="term" value="F:zinc ion binding"/>
    <property type="evidence" value="ECO:0007669"/>
    <property type="project" value="InterPro"/>
</dbReference>
<dbReference type="PROSITE" id="PS51375">
    <property type="entry name" value="PPR"/>
    <property type="match status" value="6"/>
</dbReference>
<proteinExistence type="inferred from homology"/>
<gene>
    <name evidence="7" type="primary">EMB175</name>
    <name evidence="7" type="ORF">SDJN03_04987</name>
</gene>
<dbReference type="FunFam" id="1.25.40.10:FF:000679">
    <property type="entry name" value="Pentatricopeptide repeat-containing protein At5g03800"/>
    <property type="match status" value="1"/>
</dbReference>
<dbReference type="NCBIfam" id="TIGR00756">
    <property type="entry name" value="PPR"/>
    <property type="match status" value="6"/>
</dbReference>
<dbReference type="Proteomes" id="UP000685013">
    <property type="component" value="Chromosome 3"/>
</dbReference>
<dbReference type="InterPro" id="IPR002885">
    <property type="entry name" value="PPR_rpt"/>
</dbReference>
<dbReference type="Pfam" id="PF03016">
    <property type="entry name" value="Exostosin_GT47"/>
    <property type="match status" value="1"/>
</dbReference>
<evidence type="ECO:0000313" key="8">
    <source>
        <dbReference type="Proteomes" id="UP000685013"/>
    </source>
</evidence>
<dbReference type="PANTHER" id="PTHR47926:SF512">
    <property type="entry name" value="REPEAT (PPR) SUPERFAMILY PROTEIN, PUTATIVE-RELATED"/>
    <property type="match status" value="1"/>
</dbReference>
<feature type="repeat" description="PPR" evidence="3">
    <location>
        <begin position="392"/>
        <end position="426"/>
    </location>
</feature>
<dbReference type="PANTHER" id="PTHR47926">
    <property type="entry name" value="PENTATRICOPEPTIDE REPEAT-CONTAINING PROTEIN"/>
    <property type="match status" value="1"/>
</dbReference>
<dbReference type="GO" id="GO:0009451">
    <property type="term" value="P:RNA modification"/>
    <property type="evidence" value="ECO:0007669"/>
    <property type="project" value="InterPro"/>
</dbReference>
<evidence type="ECO:0000256" key="4">
    <source>
        <dbReference type="SAM" id="MobiDB-lite"/>
    </source>
</evidence>
<evidence type="ECO:0000259" key="6">
    <source>
        <dbReference type="Pfam" id="PF14432"/>
    </source>
</evidence>
<evidence type="ECO:0000256" key="1">
    <source>
        <dbReference type="ARBA" id="ARBA00006643"/>
    </source>
</evidence>
<name>A0AAV6NX92_9ROSI</name>
<keyword evidence="8" id="KW-1185">Reference proteome</keyword>
<feature type="non-terminal residue" evidence="7">
    <location>
        <position position="1"/>
    </location>
</feature>
<feature type="repeat" description="PPR" evidence="3">
    <location>
        <begin position="158"/>
        <end position="192"/>
    </location>
</feature>
<evidence type="ECO:0000256" key="2">
    <source>
        <dbReference type="ARBA" id="ARBA00022737"/>
    </source>
</evidence>
<dbReference type="EMBL" id="JAGKQH010000003">
    <property type="protein sequence ID" value="KAG6604378.1"/>
    <property type="molecule type" value="Genomic_DNA"/>
</dbReference>
<feature type="repeat" description="PPR" evidence="3">
    <location>
        <begin position="736"/>
        <end position="770"/>
    </location>
</feature>
<feature type="region of interest" description="Disordered" evidence="4">
    <location>
        <begin position="968"/>
        <end position="990"/>
    </location>
</feature>
<dbReference type="InterPro" id="IPR040911">
    <property type="entry name" value="Exostosin_GT47"/>
</dbReference>
<evidence type="ECO:0000259" key="5">
    <source>
        <dbReference type="Pfam" id="PF03016"/>
    </source>
</evidence>
<evidence type="ECO:0000256" key="3">
    <source>
        <dbReference type="PROSITE-ProRule" id="PRU00708"/>
    </source>
</evidence>
<dbReference type="Pfam" id="PF13041">
    <property type="entry name" value="PPR_2"/>
    <property type="match status" value="3"/>
</dbReference>
<protein>
    <submittedName>
        <fullName evidence="7">Pentatricopeptide repeat-containing protein</fullName>
    </submittedName>
</protein>
<accession>A0AAV6NX92</accession>
<feature type="repeat" description="PPR" evidence="3">
    <location>
        <begin position="597"/>
        <end position="631"/>
    </location>
</feature>
<dbReference type="FunFam" id="1.25.40.10:FF:000090">
    <property type="entry name" value="Pentatricopeptide repeat-containing protein, chloroplastic"/>
    <property type="match status" value="1"/>
</dbReference>
<dbReference type="Pfam" id="PF01535">
    <property type="entry name" value="PPR"/>
    <property type="match status" value="5"/>
</dbReference>
<feature type="compositionally biased region" description="Low complexity" evidence="4">
    <location>
        <begin position="968"/>
        <end position="979"/>
    </location>
</feature>
<comment type="similarity">
    <text evidence="1">Belongs to the PPR family. PCMP-H subfamily.</text>
</comment>
<reference evidence="7 8" key="1">
    <citation type="journal article" date="2021" name="Hortic Res">
        <title>The domestication of Cucurbita argyrosperma as revealed by the genome of its wild relative.</title>
        <authorList>
            <person name="Barrera-Redondo J."/>
            <person name="Sanchez-de la Vega G."/>
            <person name="Aguirre-Liguori J.A."/>
            <person name="Castellanos-Morales G."/>
            <person name="Gutierrez-Guerrero Y.T."/>
            <person name="Aguirre-Dugua X."/>
            <person name="Aguirre-Planter E."/>
            <person name="Tenaillon M.I."/>
            <person name="Lira-Saade R."/>
            <person name="Eguiarte L.E."/>
        </authorList>
    </citation>
    <scope>NUCLEOTIDE SEQUENCE [LARGE SCALE GENOMIC DNA]</scope>
    <source>
        <strain evidence="7">JBR-2021</strain>
    </source>
</reference>
<dbReference type="InterPro" id="IPR032867">
    <property type="entry name" value="DYW_dom"/>
</dbReference>
<feature type="domain" description="DYW" evidence="6">
    <location>
        <begin position="771"/>
        <end position="860"/>
    </location>
</feature>